<evidence type="ECO:0000313" key="2">
    <source>
        <dbReference type="Proteomes" id="UP000251197"/>
    </source>
</evidence>
<name>A0A2X2SZ70_9ENTR</name>
<dbReference type="Proteomes" id="UP000251197">
    <property type="component" value="Unassembled WGS sequence"/>
</dbReference>
<protein>
    <submittedName>
        <fullName evidence="1">tRNA (Guanosine(18)-2'-O)-methyltransferase</fullName>
        <ecNumber evidence="1">2.1.1.34</ecNumber>
    </submittedName>
</protein>
<gene>
    <name evidence="1" type="primary">trmH_1</name>
    <name evidence="1" type="ORF">NCTC12120_02400</name>
</gene>
<dbReference type="AlphaFoldDB" id="A0A2X2SZ70"/>
<dbReference type="EC" id="2.1.1.34" evidence="1"/>
<evidence type="ECO:0000313" key="1">
    <source>
        <dbReference type="EMBL" id="SQA98512.1"/>
    </source>
</evidence>
<organism evidence="1 2">
    <name type="scientific">Cedecea neteri</name>
    <dbReference type="NCBI Taxonomy" id="158822"/>
    <lineage>
        <taxon>Bacteria</taxon>
        <taxon>Pseudomonadati</taxon>
        <taxon>Pseudomonadota</taxon>
        <taxon>Gammaproteobacteria</taxon>
        <taxon>Enterobacterales</taxon>
        <taxon>Enterobacteriaceae</taxon>
        <taxon>Cedecea</taxon>
    </lineage>
</organism>
<proteinExistence type="predicted"/>
<reference evidence="1 2" key="1">
    <citation type="submission" date="2018-06" db="EMBL/GenBank/DDBJ databases">
        <authorList>
            <consortium name="Pathogen Informatics"/>
            <person name="Doyle S."/>
        </authorList>
    </citation>
    <scope>NUCLEOTIDE SEQUENCE [LARGE SCALE GENOMIC DNA]</scope>
    <source>
        <strain evidence="1 2">NCTC12120</strain>
    </source>
</reference>
<accession>A0A2X2SZ70</accession>
<keyword evidence="1" id="KW-0489">Methyltransferase</keyword>
<sequence length="53" mass="5938">MRNHGGLPLQEAILGLKVKTHKTIGEAVTQLKSSGMQILATHLSDKSRRFPWR</sequence>
<dbReference type="GO" id="GO:0032259">
    <property type="term" value="P:methylation"/>
    <property type="evidence" value="ECO:0007669"/>
    <property type="project" value="UniProtKB-KW"/>
</dbReference>
<dbReference type="EMBL" id="UAVU01000003">
    <property type="protein sequence ID" value="SQA98512.1"/>
    <property type="molecule type" value="Genomic_DNA"/>
</dbReference>
<dbReference type="GO" id="GO:0141100">
    <property type="term" value="F:tRNA (guanine(18)-2'-O)-methyltransferase activity"/>
    <property type="evidence" value="ECO:0007669"/>
    <property type="project" value="UniProtKB-EC"/>
</dbReference>
<keyword evidence="1" id="KW-0808">Transferase</keyword>